<comment type="caution">
    <text evidence="3">The sequence shown here is derived from an EMBL/GenBank/DDBJ whole genome shotgun (WGS) entry which is preliminary data.</text>
</comment>
<feature type="region of interest" description="Disordered" evidence="1">
    <location>
        <begin position="57"/>
        <end position="141"/>
    </location>
</feature>
<keyword evidence="2" id="KW-0472">Membrane</keyword>
<feature type="transmembrane region" description="Helical" evidence="2">
    <location>
        <begin position="227"/>
        <end position="246"/>
    </location>
</feature>
<keyword evidence="2" id="KW-0812">Transmembrane</keyword>
<name>A0A9K3LQF9_9STRA</name>
<dbReference type="EMBL" id="JAGRRH010000007">
    <property type="protein sequence ID" value="KAG7366039.1"/>
    <property type="molecule type" value="Genomic_DNA"/>
</dbReference>
<dbReference type="AlphaFoldDB" id="A0A9K3LQF9"/>
<evidence type="ECO:0000256" key="2">
    <source>
        <dbReference type="SAM" id="Phobius"/>
    </source>
</evidence>
<gene>
    <name evidence="3" type="ORF">IV203_028709</name>
</gene>
<evidence type="ECO:0000313" key="3">
    <source>
        <dbReference type="EMBL" id="KAG7366039.1"/>
    </source>
</evidence>
<sequence length="291" mass="32173">MRTTVGFVLSLVFAVGTFMFLLESHSSRRRMDSINAIQNTSPTFLRRKLWNYSGWTSKRNGSSGSSSSSSNGYNKYSSNSNSGSSSYNNGMNPNYSSNSAYSSNSGSSSSSSSSSSQYGNNYANYNDNSNNNSGNYNNQNYENSNYIWQRDDDDNYKNDDTSYYNSNSNYKANGGSYNGRDQYWGGQRVQNYDDDTGPQVYVEGMDDDDESWKIFSKLGNLSAKETAAVSILAALFSLCLLFLLGVGCSMVDICQLYCCCGILRHDGRDMSTVDGDNQHPIVDGFVKLGDF</sequence>
<dbReference type="Proteomes" id="UP000693970">
    <property type="component" value="Unassembled WGS sequence"/>
</dbReference>
<reference evidence="3" key="1">
    <citation type="journal article" date="2021" name="Sci. Rep.">
        <title>Diploid genomic architecture of Nitzschia inconspicua, an elite biomass production diatom.</title>
        <authorList>
            <person name="Oliver A."/>
            <person name="Podell S."/>
            <person name="Pinowska A."/>
            <person name="Traller J.C."/>
            <person name="Smith S.R."/>
            <person name="McClure R."/>
            <person name="Beliaev A."/>
            <person name="Bohutskyi P."/>
            <person name="Hill E.A."/>
            <person name="Rabines A."/>
            <person name="Zheng H."/>
            <person name="Allen L.Z."/>
            <person name="Kuo A."/>
            <person name="Grigoriev I.V."/>
            <person name="Allen A.E."/>
            <person name="Hazlebeck D."/>
            <person name="Allen E.E."/>
        </authorList>
    </citation>
    <scope>NUCLEOTIDE SEQUENCE</scope>
    <source>
        <strain evidence="3">Hildebrandi</strain>
    </source>
</reference>
<evidence type="ECO:0000256" key="1">
    <source>
        <dbReference type="SAM" id="MobiDB-lite"/>
    </source>
</evidence>
<feature type="transmembrane region" description="Helical" evidence="2">
    <location>
        <begin position="6"/>
        <end position="22"/>
    </location>
</feature>
<accession>A0A9K3LQF9</accession>
<feature type="compositionally biased region" description="Low complexity" evidence="1">
    <location>
        <begin position="60"/>
        <end position="141"/>
    </location>
</feature>
<protein>
    <submittedName>
        <fullName evidence="3">Uncharacterized protein</fullName>
    </submittedName>
</protein>
<keyword evidence="4" id="KW-1185">Reference proteome</keyword>
<keyword evidence="2" id="KW-1133">Transmembrane helix</keyword>
<proteinExistence type="predicted"/>
<evidence type="ECO:0000313" key="4">
    <source>
        <dbReference type="Proteomes" id="UP000693970"/>
    </source>
</evidence>
<organism evidence="3 4">
    <name type="scientific">Nitzschia inconspicua</name>
    <dbReference type="NCBI Taxonomy" id="303405"/>
    <lineage>
        <taxon>Eukaryota</taxon>
        <taxon>Sar</taxon>
        <taxon>Stramenopiles</taxon>
        <taxon>Ochrophyta</taxon>
        <taxon>Bacillariophyta</taxon>
        <taxon>Bacillariophyceae</taxon>
        <taxon>Bacillariophycidae</taxon>
        <taxon>Bacillariales</taxon>
        <taxon>Bacillariaceae</taxon>
        <taxon>Nitzschia</taxon>
    </lineage>
</organism>
<reference evidence="3" key="2">
    <citation type="submission" date="2021-04" db="EMBL/GenBank/DDBJ databases">
        <authorList>
            <person name="Podell S."/>
        </authorList>
    </citation>
    <scope>NUCLEOTIDE SEQUENCE</scope>
    <source>
        <strain evidence="3">Hildebrandi</strain>
    </source>
</reference>